<keyword evidence="6" id="KW-0460">Magnesium</keyword>
<reference evidence="8 9" key="1">
    <citation type="journal article" date="2020" name="Nat. Food">
        <title>A phased Vanilla planifolia genome enables genetic improvement of flavour and production.</title>
        <authorList>
            <person name="Hasing T."/>
            <person name="Tang H."/>
            <person name="Brym M."/>
            <person name="Khazi F."/>
            <person name="Huang T."/>
            <person name="Chambers A.H."/>
        </authorList>
    </citation>
    <scope>NUCLEOTIDE SEQUENCE [LARGE SCALE GENOMIC DNA]</scope>
    <source>
        <tissue evidence="8">Leaf</tissue>
    </source>
</reference>
<dbReference type="GO" id="GO:0008408">
    <property type="term" value="F:3'-5' exonuclease activity"/>
    <property type="evidence" value="ECO:0007669"/>
    <property type="project" value="TreeGrafter"/>
</dbReference>
<gene>
    <name evidence="8" type="ORF">HPP92_006010</name>
</gene>
<accession>A0A835RV49</accession>
<evidence type="ECO:0000256" key="6">
    <source>
        <dbReference type="ARBA" id="ARBA00022842"/>
    </source>
</evidence>
<dbReference type="SUPFAM" id="SSF53098">
    <property type="entry name" value="Ribonuclease H-like"/>
    <property type="match status" value="1"/>
</dbReference>
<evidence type="ECO:0000313" key="9">
    <source>
        <dbReference type="Proteomes" id="UP000636800"/>
    </source>
</evidence>
<dbReference type="Proteomes" id="UP000636800">
    <property type="component" value="Chromosome 2"/>
</dbReference>
<sequence>MEFGAGEGWQQNEAYETLIAFFDVETTVPSSSCNSSGGGGVGYFLLEFGAILVCPRRLVEVDSFSTLVRPSDLNAISSLSVRCNGITRDSVASAPSFGDVADKIFSILHGKIWAGHNILRFDCTRIREAFGEIGRPSPEPRATIDTLPLLTKRFGRRAGNMKMATLACYFGLGPQKHRSLDDVRMNLEVLKYCAAVLFLESSLSNAPPFKNLESEITFTENHGYQNCISEKDSLCSQPECVSNLQSSSFWSKNVRNESSDLNQFDAPSPIEVAANLTEKIEQMKIDSSHSCSSSIGVNKAKFSAEYSPNANSYIGDIKSSCPLAGFLNPDEGLVIKFGISTKFLDYAGRPKLSILVKAPESLCLVLSNCDSLAQSSFMSSGGNLEWRPLIQKSASSNPSTIRLHIPTIANGEAIDYCTEIFRREASGNMNKLVFSKSDIAGLDSVLSPGRTVDAFFSLESYVYQQNAGIRLVAKCLVVHSK</sequence>
<evidence type="ECO:0000256" key="1">
    <source>
        <dbReference type="ARBA" id="ARBA00001946"/>
    </source>
</evidence>
<dbReference type="GO" id="GO:0046872">
    <property type="term" value="F:metal ion binding"/>
    <property type="evidence" value="ECO:0007669"/>
    <property type="project" value="UniProtKB-KW"/>
</dbReference>
<dbReference type="InterPro" id="IPR036397">
    <property type="entry name" value="RNaseH_sf"/>
</dbReference>
<dbReference type="CDD" id="cd06127">
    <property type="entry name" value="DEDDh"/>
    <property type="match status" value="1"/>
</dbReference>
<evidence type="ECO:0000256" key="3">
    <source>
        <dbReference type="ARBA" id="ARBA00022723"/>
    </source>
</evidence>
<dbReference type="PANTHER" id="PTHR30231">
    <property type="entry name" value="DNA POLYMERASE III SUBUNIT EPSILON"/>
    <property type="match status" value="1"/>
</dbReference>
<evidence type="ECO:0000259" key="7">
    <source>
        <dbReference type="SMART" id="SM00479"/>
    </source>
</evidence>
<evidence type="ECO:0000256" key="5">
    <source>
        <dbReference type="ARBA" id="ARBA00022839"/>
    </source>
</evidence>
<dbReference type="SMART" id="SM00479">
    <property type="entry name" value="EXOIII"/>
    <property type="match status" value="1"/>
</dbReference>
<dbReference type="AlphaFoldDB" id="A0A835RV49"/>
<evidence type="ECO:0000256" key="4">
    <source>
        <dbReference type="ARBA" id="ARBA00022801"/>
    </source>
</evidence>
<evidence type="ECO:0000313" key="8">
    <source>
        <dbReference type="EMBL" id="KAG0492612.1"/>
    </source>
</evidence>
<keyword evidence="9" id="KW-1185">Reference proteome</keyword>
<dbReference type="InterPro" id="IPR013520">
    <property type="entry name" value="Ribonucl_H"/>
</dbReference>
<keyword evidence="5" id="KW-0269">Exonuclease</keyword>
<dbReference type="FunFam" id="3.30.420.10:FF:000040">
    <property type="entry name" value="Exonuclease family protein"/>
    <property type="match status" value="1"/>
</dbReference>
<proteinExistence type="predicted"/>
<comment type="caution">
    <text evidence="8">The sequence shown here is derived from an EMBL/GenBank/DDBJ whole genome shotgun (WGS) entry which is preliminary data.</text>
</comment>
<dbReference type="PANTHER" id="PTHR30231:SF4">
    <property type="entry name" value="PROTEIN NEN2"/>
    <property type="match status" value="1"/>
</dbReference>
<protein>
    <recommendedName>
        <fullName evidence="7">Exonuclease domain-containing protein</fullName>
    </recommendedName>
</protein>
<feature type="domain" description="Exonuclease" evidence="7">
    <location>
        <begin position="18"/>
        <end position="199"/>
    </location>
</feature>
<keyword evidence="3" id="KW-0479">Metal-binding</keyword>
<comment type="cofactor">
    <cofactor evidence="1">
        <name>Mg(2+)</name>
        <dbReference type="ChEBI" id="CHEBI:18420"/>
    </cofactor>
</comment>
<keyword evidence="4" id="KW-0378">Hydrolase</keyword>
<keyword evidence="2" id="KW-0540">Nuclease</keyword>
<dbReference type="EMBL" id="JADCNL010000002">
    <property type="protein sequence ID" value="KAG0492612.1"/>
    <property type="molecule type" value="Genomic_DNA"/>
</dbReference>
<organism evidence="8 9">
    <name type="scientific">Vanilla planifolia</name>
    <name type="common">Vanilla</name>
    <dbReference type="NCBI Taxonomy" id="51239"/>
    <lineage>
        <taxon>Eukaryota</taxon>
        <taxon>Viridiplantae</taxon>
        <taxon>Streptophyta</taxon>
        <taxon>Embryophyta</taxon>
        <taxon>Tracheophyta</taxon>
        <taxon>Spermatophyta</taxon>
        <taxon>Magnoliopsida</taxon>
        <taxon>Liliopsida</taxon>
        <taxon>Asparagales</taxon>
        <taxon>Orchidaceae</taxon>
        <taxon>Vanilloideae</taxon>
        <taxon>Vanilleae</taxon>
        <taxon>Vanilla</taxon>
    </lineage>
</organism>
<name>A0A835RV49_VANPL</name>
<dbReference type="Gene3D" id="3.30.420.10">
    <property type="entry name" value="Ribonuclease H-like superfamily/Ribonuclease H"/>
    <property type="match status" value="1"/>
</dbReference>
<evidence type="ECO:0000256" key="2">
    <source>
        <dbReference type="ARBA" id="ARBA00022722"/>
    </source>
</evidence>
<dbReference type="Pfam" id="PF00929">
    <property type="entry name" value="RNase_T"/>
    <property type="match status" value="1"/>
</dbReference>
<dbReference type="OrthoDB" id="28335at2759"/>
<dbReference type="GO" id="GO:0003676">
    <property type="term" value="F:nucleic acid binding"/>
    <property type="evidence" value="ECO:0007669"/>
    <property type="project" value="InterPro"/>
</dbReference>
<dbReference type="InterPro" id="IPR012337">
    <property type="entry name" value="RNaseH-like_sf"/>
</dbReference>